<keyword evidence="4" id="KW-1185">Reference proteome</keyword>
<reference evidence="2" key="2">
    <citation type="submission" date="2022-06" db="EMBL/GenBank/DDBJ databases">
        <authorList>
            <person name="Holder M.E."/>
            <person name="Ajami N.J."/>
            <person name="Petrosino J.F."/>
        </authorList>
    </citation>
    <scope>NUCLEOTIDE SEQUENCE</scope>
    <source>
        <strain evidence="2">RMA 8861</strain>
    </source>
</reference>
<evidence type="ECO:0000313" key="4">
    <source>
        <dbReference type="Proteomes" id="UP001055437"/>
    </source>
</evidence>
<dbReference type="GeneID" id="303560682"/>
<organism evidence="1 3">
    <name type="scientific">Clostridium septicum</name>
    <dbReference type="NCBI Taxonomy" id="1504"/>
    <lineage>
        <taxon>Bacteria</taxon>
        <taxon>Bacillati</taxon>
        <taxon>Bacillota</taxon>
        <taxon>Clostridia</taxon>
        <taxon>Eubacteriales</taxon>
        <taxon>Clostridiaceae</taxon>
        <taxon>Clostridium</taxon>
    </lineage>
</organism>
<gene>
    <name evidence="1" type="ORF">CP523_08345</name>
    <name evidence="2" type="ORF">NH397_00680</name>
</gene>
<evidence type="ECO:0000313" key="3">
    <source>
        <dbReference type="Proteomes" id="UP000280586"/>
    </source>
</evidence>
<reference evidence="1 3" key="1">
    <citation type="submission" date="2017-09" db="EMBL/GenBank/DDBJ databases">
        <authorList>
            <person name="Thomas P."/>
            <person name="Seyboldt C."/>
        </authorList>
    </citation>
    <scope>NUCLEOTIDE SEQUENCE [LARGE SCALE GENOMIC DNA]</scope>
    <source>
        <strain evidence="1 3">DSM 7534</strain>
    </source>
</reference>
<protein>
    <submittedName>
        <fullName evidence="1">Uncharacterized protein</fullName>
    </submittedName>
</protein>
<evidence type="ECO:0000313" key="2">
    <source>
        <dbReference type="EMBL" id="USS01029.1"/>
    </source>
</evidence>
<dbReference type="AlphaFoldDB" id="A0A9N7PJ72"/>
<dbReference type="EMBL" id="CP023671">
    <property type="protein sequence ID" value="AYE34436.1"/>
    <property type="molecule type" value="Genomic_DNA"/>
</dbReference>
<proteinExistence type="predicted"/>
<name>A0A9N7PJ72_CLOSE</name>
<accession>A0A9N7PJ72</accession>
<evidence type="ECO:0000313" key="1">
    <source>
        <dbReference type="EMBL" id="AYE34436.1"/>
    </source>
</evidence>
<sequence length="68" mass="7515">MKGKIIDYSSTEAFVCLEDDTIIKLPLSEVGNYNLIGSNINVSCQSGSFGYCNNHAGKIYKDNIVDFF</sequence>
<dbReference type="KEGG" id="csep:CP523_08345"/>
<dbReference type="Proteomes" id="UP001055437">
    <property type="component" value="Chromosome"/>
</dbReference>
<dbReference type="RefSeq" id="WP_120140776.1">
    <property type="nucleotide sequence ID" value="NZ_CP023671.1"/>
</dbReference>
<dbReference type="Proteomes" id="UP000280586">
    <property type="component" value="Chromosome"/>
</dbReference>
<dbReference type="EMBL" id="CP099799">
    <property type="protein sequence ID" value="USS01029.1"/>
    <property type="molecule type" value="Genomic_DNA"/>
</dbReference>